<feature type="region of interest" description="Disordered" evidence="9">
    <location>
        <begin position="477"/>
        <end position="509"/>
    </location>
</feature>
<evidence type="ECO:0000256" key="8">
    <source>
        <dbReference type="PROSITE-ProRule" id="PRU00071"/>
    </source>
</evidence>
<evidence type="ECO:0000256" key="5">
    <source>
        <dbReference type="ARBA" id="ARBA00023125"/>
    </source>
</evidence>
<feature type="compositionally biased region" description="Basic and acidic residues" evidence="9">
    <location>
        <begin position="407"/>
        <end position="422"/>
    </location>
</feature>
<comment type="caution">
    <text evidence="11">The sequence shown here is derived from an EMBL/GenBank/DDBJ whole genome shotgun (WGS) entry which is preliminary data.</text>
</comment>
<dbReference type="PROSITE" id="PS50884">
    <property type="entry name" value="ZF_DOF_2"/>
    <property type="match status" value="1"/>
</dbReference>
<proteinExistence type="predicted"/>
<evidence type="ECO:0000256" key="4">
    <source>
        <dbReference type="ARBA" id="ARBA00023015"/>
    </source>
</evidence>
<keyword evidence="4" id="KW-0805">Transcription regulation</keyword>
<evidence type="ECO:0000256" key="7">
    <source>
        <dbReference type="ARBA" id="ARBA00023242"/>
    </source>
</evidence>
<dbReference type="Proteomes" id="UP000283530">
    <property type="component" value="Unassembled WGS sequence"/>
</dbReference>
<keyword evidence="5 8" id="KW-0238">DNA-binding</keyword>
<sequence length="509" mass="55631">MNQMSETRDPAIKLFGKTIAVPTPEDITSALADDQDHPPSSLKTRMMMSHEQGEEEEEDEEEEKDIPNKINEDEDEDEDQDQVTQNAEEDSIECDTCSVINENPPKTPSIEKEITTSKATKKAQEEQSETTSIAKEKAIIKKPDKILPCPRCNSLDTKFCYYNNYNVNQPRHFCKKCQRYWTAGGTMRNVPVGAGRRKNKSSAPHARHITASEALGTHMHDPPIKPNGTILSFGMEMDAPLCESMASVLKIAQKNMQGSHRNGFHAGAGAEAEAAAIARFPVPCGNGEDHSGGSSAVLSSTEEGNRLNLQEPATHNCHHGFPTQIPYFPGAPWNYPWNSSAQWSSPLPPPPPAFCGSSFPMPFYPTGPYWGCHMPGTWSVPWPPPLSSSPNTGSSVSASNSPSLGKHSREGNACDHPEKTDASKQGNSERGVWIPKTLRIDDPDEAAKSSIWATLGIKNDRSDGTIKGAGLFKAFQPKTDEKNHTMGASQVLHANPAAMSRSRNFHESS</sequence>
<dbReference type="Pfam" id="PF02701">
    <property type="entry name" value="Zn_ribbon_Dof"/>
    <property type="match status" value="1"/>
</dbReference>
<evidence type="ECO:0000256" key="1">
    <source>
        <dbReference type="ARBA" id="ARBA00022723"/>
    </source>
</evidence>
<accession>A0A3S3NRU9</accession>
<dbReference type="PANTHER" id="PTHR31089">
    <property type="entry name" value="CYCLIC DOF FACTOR 2"/>
    <property type="match status" value="1"/>
</dbReference>
<evidence type="ECO:0000256" key="2">
    <source>
        <dbReference type="ARBA" id="ARBA00022771"/>
    </source>
</evidence>
<evidence type="ECO:0000256" key="3">
    <source>
        <dbReference type="ARBA" id="ARBA00022833"/>
    </source>
</evidence>
<evidence type="ECO:0000313" key="11">
    <source>
        <dbReference type="EMBL" id="RWR93115.1"/>
    </source>
</evidence>
<feature type="compositionally biased region" description="Acidic residues" evidence="9">
    <location>
        <begin position="53"/>
        <end position="64"/>
    </location>
</feature>
<dbReference type="PANTHER" id="PTHR31089:SF75">
    <property type="entry name" value="CYCLIC DOF FACTOR 2"/>
    <property type="match status" value="1"/>
</dbReference>
<keyword evidence="7 8" id="KW-0539">Nucleus</keyword>
<keyword evidence="12" id="KW-1185">Reference proteome</keyword>
<dbReference type="PROSITE" id="PS01361">
    <property type="entry name" value="ZF_DOF_1"/>
    <property type="match status" value="1"/>
</dbReference>
<dbReference type="EMBL" id="QPKB01000009">
    <property type="protein sequence ID" value="RWR93115.1"/>
    <property type="molecule type" value="Genomic_DNA"/>
</dbReference>
<evidence type="ECO:0000256" key="6">
    <source>
        <dbReference type="ARBA" id="ARBA00023163"/>
    </source>
</evidence>
<evidence type="ECO:0000313" key="12">
    <source>
        <dbReference type="Proteomes" id="UP000283530"/>
    </source>
</evidence>
<keyword evidence="3" id="KW-0862">Zinc</keyword>
<dbReference type="InterPro" id="IPR003851">
    <property type="entry name" value="Znf_Dof"/>
</dbReference>
<dbReference type="GO" id="GO:0003700">
    <property type="term" value="F:DNA-binding transcription factor activity"/>
    <property type="evidence" value="ECO:0007669"/>
    <property type="project" value="InterPro"/>
</dbReference>
<protein>
    <submittedName>
        <fullName evidence="11">Cyclic dof factor 1-like protein</fullName>
    </submittedName>
</protein>
<evidence type="ECO:0000256" key="9">
    <source>
        <dbReference type="SAM" id="MobiDB-lite"/>
    </source>
</evidence>
<name>A0A3S3NRU9_9MAGN</name>
<feature type="region of interest" description="Disordered" evidence="9">
    <location>
        <begin position="25"/>
        <end position="132"/>
    </location>
</feature>
<organism evidence="11 12">
    <name type="scientific">Cinnamomum micranthum f. kanehirae</name>
    <dbReference type="NCBI Taxonomy" id="337451"/>
    <lineage>
        <taxon>Eukaryota</taxon>
        <taxon>Viridiplantae</taxon>
        <taxon>Streptophyta</taxon>
        <taxon>Embryophyta</taxon>
        <taxon>Tracheophyta</taxon>
        <taxon>Spermatophyta</taxon>
        <taxon>Magnoliopsida</taxon>
        <taxon>Magnoliidae</taxon>
        <taxon>Laurales</taxon>
        <taxon>Lauraceae</taxon>
        <taxon>Cinnamomum</taxon>
    </lineage>
</organism>
<dbReference type="STRING" id="337451.A0A3S3NRU9"/>
<evidence type="ECO:0000259" key="10">
    <source>
        <dbReference type="PROSITE" id="PS50884"/>
    </source>
</evidence>
<feature type="domain" description="Dof-type" evidence="10">
    <location>
        <begin position="147"/>
        <end position="201"/>
    </location>
</feature>
<dbReference type="GO" id="GO:0008270">
    <property type="term" value="F:zinc ion binding"/>
    <property type="evidence" value="ECO:0007669"/>
    <property type="project" value="UniProtKB-KW"/>
</dbReference>
<dbReference type="InterPro" id="IPR045174">
    <property type="entry name" value="Dof"/>
</dbReference>
<feature type="compositionally biased region" description="Polar residues" evidence="9">
    <location>
        <begin position="391"/>
        <end position="403"/>
    </location>
</feature>
<dbReference type="OrthoDB" id="1927254at2759"/>
<dbReference type="AlphaFoldDB" id="A0A3S3NRU9"/>
<keyword evidence="2 8" id="KW-0863">Zinc-finger</keyword>
<reference evidence="11 12" key="1">
    <citation type="journal article" date="2019" name="Nat. Plants">
        <title>Stout camphor tree genome fills gaps in understanding of flowering plant genome evolution.</title>
        <authorList>
            <person name="Chaw S.M."/>
            <person name="Liu Y.C."/>
            <person name="Wu Y.W."/>
            <person name="Wang H.Y."/>
            <person name="Lin C.I."/>
            <person name="Wu C.S."/>
            <person name="Ke H.M."/>
            <person name="Chang L.Y."/>
            <person name="Hsu C.Y."/>
            <person name="Yang H.T."/>
            <person name="Sudianto E."/>
            <person name="Hsu M.H."/>
            <person name="Wu K.P."/>
            <person name="Wang L.N."/>
            <person name="Leebens-Mack J.H."/>
            <person name="Tsai I.J."/>
        </authorList>
    </citation>
    <scope>NUCLEOTIDE SEQUENCE [LARGE SCALE GENOMIC DNA]</scope>
    <source>
        <strain evidence="12">cv. Chaw 1501</strain>
        <tissue evidence="11">Young leaves</tissue>
    </source>
</reference>
<feature type="compositionally biased region" description="Acidic residues" evidence="9">
    <location>
        <begin position="72"/>
        <end position="93"/>
    </location>
</feature>
<dbReference type="GO" id="GO:0003677">
    <property type="term" value="F:DNA binding"/>
    <property type="evidence" value="ECO:0007669"/>
    <property type="project" value="UniProtKB-UniRule"/>
</dbReference>
<keyword evidence="6" id="KW-0804">Transcription</keyword>
<feature type="region of interest" description="Disordered" evidence="9">
    <location>
        <begin position="386"/>
        <end position="437"/>
    </location>
</feature>
<dbReference type="GO" id="GO:0005634">
    <property type="term" value="C:nucleus"/>
    <property type="evidence" value="ECO:0007669"/>
    <property type="project" value="UniProtKB-SubCell"/>
</dbReference>
<gene>
    <name evidence="11" type="ORF">CKAN_02235000</name>
</gene>
<comment type="subcellular location">
    <subcellularLocation>
        <location evidence="8">Nucleus</location>
    </subcellularLocation>
</comment>
<keyword evidence="1" id="KW-0479">Metal-binding</keyword>